<evidence type="ECO:0000256" key="1">
    <source>
        <dbReference type="ARBA" id="ARBA00007118"/>
    </source>
</evidence>
<evidence type="ECO:0000256" key="3">
    <source>
        <dbReference type="SAM" id="MobiDB-lite"/>
    </source>
</evidence>
<dbReference type="Gene3D" id="3.40.109.10">
    <property type="entry name" value="NADH Oxidase"/>
    <property type="match status" value="1"/>
</dbReference>
<dbReference type="CDD" id="cd02138">
    <property type="entry name" value="TdsD-like"/>
    <property type="match status" value="1"/>
</dbReference>
<proteinExistence type="inferred from homology"/>
<comment type="similarity">
    <text evidence="1">Belongs to the nitroreductase family.</text>
</comment>
<feature type="compositionally biased region" description="Basic and acidic residues" evidence="3">
    <location>
        <begin position="170"/>
        <end position="183"/>
    </location>
</feature>
<dbReference type="InterPro" id="IPR000415">
    <property type="entry name" value="Nitroreductase-like"/>
</dbReference>
<dbReference type="SUPFAM" id="SSF55469">
    <property type="entry name" value="FMN-dependent nitroreductase-like"/>
    <property type="match status" value="1"/>
</dbReference>
<accession>A0ABT0DUS6</accession>
<organism evidence="5 6">
    <name type="scientific">Sphingobium agri</name>
    <dbReference type="NCBI Taxonomy" id="2933566"/>
    <lineage>
        <taxon>Bacteria</taxon>
        <taxon>Pseudomonadati</taxon>
        <taxon>Pseudomonadota</taxon>
        <taxon>Alphaproteobacteria</taxon>
        <taxon>Sphingomonadales</taxon>
        <taxon>Sphingomonadaceae</taxon>
        <taxon>Sphingobium</taxon>
    </lineage>
</organism>
<evidence type="ECO:0000313" key="5">
    <source>
        <dbReference type="EMBL" id="MCK0530871.1"/>
    </source>
</evidence>
<dbReference type="RefSeq" id="WP_247230526.1">
    <property type="nucleotide sequence ID" value="NZ_JALKHS010000006.1"/>
</dbReference>
<feature type="domain" description="Nitroreductase" evidence="4">
    <location>
        <begin position="17"/>
        <end position="159"/>
    </location>
</feature>
<keyword evidence="6" id="KW-1185">Reference proteome</keyword>
<gene>
    <name evidence="5" type="ORF">MU848_04650</name>
</gene>
<protein>
    <submittedName>
        <fullName evidence="5">Nitroreductase family protein</fullName>
    </submittedName>
</protein>
<dbReference type="Pfam" id="PF00881">
    <property type="entry name" value="Nitroreductase"/>
    <property type="match status" value="1"/>
</dbReference>
<dbReference type="PANTHER" id="PTHR43673:SF10">
    <property type="entry name" value="NADH DEHYDROGENASE_NAD(P)H NITROREDUCTASE XCC3605-RELATED"/>
    <property type="match status" value="1"/>
</dbReference>
<dbReference type="EMBL" id="JALKHS010000006">
    <property type="protein sequence ID" value="MCK0530871.1"/>
    <property type="molecule type" value="Genomic_DNA"/>
</dbReference>
<sequence length="193" mass="21577">MTTNRQTDTALDPMFLHRWSPRAFDGSVMSAEDLRTILDAGRWAPSSFNYQPWRFLYATRDDAANWDRFLDLLIPFNAVWAKDASVLLFILSETTMGAPDKPSHSHSFDAGAAWAAIALQAHLLGYHAHGMVGIDMEKTRTELAIPDGFRIEAAVAIGRMGDPANLPEKLQAREQPSDRKPLEELAYSGNFRT</sequence>
<evidence type="ECO:0000259" key="4">
    <source>
        <dbReference type="Pfam" id="PF00881"/>
    </source>
</evidence>
<feature type="region of interest" description="Disordered" evidence="3">
    <location>
        <begin position="170"/>
        <end position="193"/>
    </location>
</feature>
<comment type="caution">
    <text evidence="5">The sequence shown here is derived from an EMBL/GenBank/DDBJ whole genome shotgun (WGS) entry which is preliminary data.</text>
</comment>
<dbReference type="PANTHER" id="PTHR43673">
    <property type="entry name" value="NAD(P)H NITROREDUCTASE YDGI-RELATED"/>
    <property type="match status" value="1"/>
</dbReference>
<name>A0ABT0DUS6_9SPHN</name>
<dbReference type="Proteomes" id="UP001203512">
    <property type="component" value="Unassembled WGS sequence"/>
</dbReference>
<dbReference type="InterPro" id="IPR029479">
    <property type="entry name" value="Nitroreductase"/>
</dbReference>
<evidence type="ECO:0000313" key="6">
    <source>
        <dbReference type="Proteomes" id="UP001203512"/>
    </source>
</evidence>
<keyword evidence="2" id="KW-0560">Oxidoreductase</keyword>
<reference evidence="5 6" key="1">
    <citation type="submission" date="2022-04" db="EMBL/GenBank/DDBJ databases">
        <authorList>
            <person name="Huq M.A."/>
        </authorList>
    </citation>
    <scope>NUCLEOTIDE SEQUENCE [LARGE SCALE GENOMIC DNA]</scope>
    <source>
        <strain evidence="5 6">MAH-33</strain>
    </source>
</reference>
<evidence type="ECO:0000256" key="2">
    <source>
        <dbReference type="ARBA" id="ARBA00023002"/>
    </source>
</evidence>